<dbReference type="EMBL" id="CAJVPU010000079">
    <property type="protein sequence ID" value="CAG8440107.1"/>
    <property type="molecule type" value="Genomic_DNA"/>
</dbReference>
<accession>A0ACA9JWQ1</accession>
<sequence length="420" mass="45893">MAAPLPTNSSEAHPSLVLYTGLRVWTGICLPRQAIWLAQFTEWVEAYNSSALAPILLNSTLVHVSLELESGWFSGSVDTEKEARALPPPQGQKNGHGSKDCLGAAAKSFFCLEHCGTKDQGRHCISVRNRLCKGDSSDSGLFPNLGGPPGFSPPLLKRLSLERWSVVYQMHHLYAVGLDVDTRAYFTAATMIIAVPTGIKIFSWIATLYGGSIRFTTPMLFALGFIFLFTIGGLTGIVLANASLDIALHDSVLLSMASTLFTSISKPFNWESVEQFLVVETTGRAIGQSRLTIGGKKALQFMYVLIEVLQGSLTYEEYVEVKSNLDVSQEVIAPASPDSLLTLCYFENWLVGFTTAEGCFCIRQSGNHSFSISQNYDSVILEAIKCKFELPNKSLQTVTDLFTRAVKPLTFGWGEVTSVS</sequence>
<reference evidence="1" key="1">
    <citation type="submission" date="2021-06" db="EMBL/GenBank/DDBJ databases">
        <authorList>
            <person name="Kallberg Y."/>
            <person name="Tangrot J."/>
            <person name="Rosling A."/>
        </authorList>
    </citation>
    <scope>NUCLEOTIDE SEQUENCE</scope>
    <source>
        <strain evidence="1">IL203A</strain>
    </source>
</reference>
<organism evidence="1 2">
    <name type="scientific">Dentiscutata heterogama</name>
    <dbReference type="NCBI Taxonomy" id="1316150"/>
    <lineage>
        <taxon>Eukaryota</taxon>
        <taxon>Fungi</taxon>
        <taxon>Fungi incertae sedis</taxon>
        <taxon>Mucoromycota</taxon>
        <taxon>Glomeromycotina</taxon>
        <taxon>Glomeromycetes</taxon>
        <taxon>Diversisporales</taxon>
        <taxon>Gigasporaceae</taxon>
        <taxon>Dentiscutata</taxon>
    </lineage>
</organism>
<comment type="caution">
    <text evidence="1">The sequence shown here is derived from an EMBL/GenBank/DDBJ whole genome shotgun (WGS) entry which is preliminary data.</text>
</comment>
<evidence type="ECO:0000313" key="2">
    <source>
        <dbReference type="Proteomes" id="UP000789702"/>
    </source>
</evidence>
<evidence type="ECO:0000313" key="1">
    <source>
        <dbReference type="EMBL" id="CAG8440107.1"/>
    </source>
</evidence>
<dbReference type="Proteomes" id="UP000789702">
    <property type="component" value="Unassembled WGS sequence"/>
</dbReference>
<name>A0ACA9JWQ1_9GLOM</name>
<proteinExistence type="predicted"/>
<keyword evidence="2" id="KW-1185">Reference proteome</keyword>
<protein>
    <submittedName>
        <fullName evidence="1">7742_t:CDS:1</fullName>
    </submittedName>
</protein>
<gene>
    <name evidence="1" type="ORF">DHETER_LOCUS197</name>
</gene>